<organism evidence="2 3">
    <name type="scientific">Marivirga sericea</name>
    <dbReference type="NCBI Taxonomy" id="1028"/>
    <lineage>
        <taxon>Bacteria</taxon>
        <taxon>Pseudomonadati</taxon>
        <taxon>Bacteroidota</taxon>
        <taxon>Cytophagia</taxon>
        <taxon>Cytophagales</taxon>
        <taxon>Marivirgaceae</taxon>
        <taxon>Marivirga</taxon>
    </lineage>
</organism>
<evidence type="ECO:0000313" key="3">
    <source>
        <dbReference type="Proteomes" id="UP000193804"/>
    </source>
</evidence>
<reference evidence="3" key="1">
    <citation type="submission" date="2017-04" db="EMBL/GenBank/DDBJ databases">
        <authorList>
            <person name="Varghese N."/>
            <person name="Submissions S."/>
        </authorList>
    </citation>
    <scope>NUCLEOTIDE SEQUENCE [LARGE SCALE GENOMIC DNA]</scope>
    <source>
        <strain evidence="3">DSM 4125</strain>
    </source>
</reference>
<dbReference type="STRING" id="1028.SAMN05661096_03883"/>
<dbReference type="InterPro" id="IPR045670">
    <property type="entry name" value="DUF5916"/>
</dbReference>
<feature type="domain" description="DUF5916" evidence="1">
    <location>
        <begin position="236"/>
        <end position="817"/>
    </location>
</feature>
<accession>A0A1X7LFN3</accession>
<dbReference type="EMBL" id="FXAW01000010">
    <property type="protein sequence ID" value="SMG52173.1"/>
    <property type="molecule type" value="Genomic_DNA"/>
</dbReference>
<dbReference type="OrthoDB" id="9786766at2"/>
<dbReference type="CDD" id="cd09618">
    <property type="entry name" value="CBM9_like_2"/>
    <property type="match status" value="1"/>
</dbReference>
<dbReference type="SUPFAM" id="SSF49344">
    <property type="entry name" value="CBD9-like"/>
    <property type="match status" value="1"/>
</dbReference>
<dbReference type="Proteomes" id="UP000193804">
    <property type="component" value="Unassembled WGS sequence"/>
</dbReference>
<evidence type="ECO:0000313" key="2">
    <source>
        <dbReference type="EMBL" id="SMG52173.1"/>
    </source>
</evidence>
<dbReference type="AlphaFoldDB" id="A0A1X7LFN3"/>
<name>A0A1X7LFN3_9BACT</name>
<dbReference type="RefSeq" id="WP_085519002.1">
    <property type="nucleotide sequence ID" value="NZ_FXAW01000010.1"/>
</dbReference>
<proteinExistence type="predicted"/>
<dbReference type="Gene3D" id="2.60.40.1190">
    <property type="match status" value="1"/>
</dbReference>
<protein>
    <recommendedName>
        <fullName evidence="1">DUF5916 domain-containing protein</fullName>
    </recommendedName>
</protein>
<dbReference type="Pfam" id="PF19313">
    <property type="entry name" value="DUF5916"/>
    <property type="match status" value="1"/>
</dbReference>
<sequence>MFKNLSFTLILIVFSIVTISAKEDEKNALREMDAQLVEEVTPTIDGALDDAFWHDVKEVEANFITFLPENGTVSNHKTYIKTAYTDFGLYISARMVDASGRAIPQELGIRDDDSRNADQFGLILDTYQNGQNAFYLKVSSAGVQTDIFINRGRNDYNWDAVWKSEAKITEEGWQVEMEIPYSAIRFPKNANQDWNINFMRKIQSKNETSYWNYVDNSIDGLVNQSGVLKGLKGIKPPLRLSVSPYITTYYNKNGSQSGVDITGGMDLKYGLTESFTLDMTLIPDFGQTVSDNLVYNLGPFEVQYAENRGFFTEGTELFNKGGLFYSRRVGQSFGSLNLQDSDSLVNRPNEAPLLNASKITGRTKSGLGVGFFNAVTNRTFAEVYDKESKEKRLEQVDDLTNFNVMVIDQSLKNNSNISLINTNVQRFDGGNNANVVGSDFRLRDKSNTYQIEGFGAYNNIQNPSGFVDDGYKYNASFAKISGKYQFDIGRNVESDTYNPNDMGFLRNPNEISHFASIGYNQFQPTAIFNQYNIWAGANYSTLYEPNLYQNFSIWNQWWAQTKDFQSFSVNLNYRPSKTFDYFEPRVEGAKYFRTWNYSSNLRYSSDSRKAFMSNVSVGIWNAPDREQFDYWINISPRYRLNDQFSINYEINYNKQFSSIGFAEHATNESGDIEAVIFGERDIDVMSNVLGVNYTINNKMGFNFRLRHYWNKVDYFNYFNLTNVGDIEPIAYSGKDLVSDAYEKHDTNFNVFNIDAVYSWQIAPGSFVNVVWKDAVQEVNQMVDMNFSDNLRNVLSTEHQQNLSIRLIYFLDYTQIKRDIAINRS</sequence>
<gene>
    <name evidence="2" type="ORF">SAMN05661096_03883</name>
</gene>
<keyword evidence="3" id="KW-1185">Reference proteome</keyword>
<evidence type="ECO:0000259" key="1">
    <source>
        <dbReference type="Pfam" id="PF19313"/>
    </source>
</evidence>